<dbReference type="OrthoDB" id="1038500at2"/>
<dbReference type="EMBL" id="UNSC01000008">
    <property type="protein sequence ID" value="SZD74213.1"/>
    <property type="molecule type" value="Genomic_DNA"/>
</dbReference>
<proteinExistence type="predicted"/>
<evidence type="ECO:0000313" key="2">
    <source>
        <dbReference type="EMBL" id="SZD74213.1"/>
    </source>
</evidence>
<gene>
    <name evidence="2" type="ORF">SAMEA104719789_01672</name>
</gene>
<dbReference type="AlphaFoldDB" id="A0A383U5I9"/>
<name>A0A383U5I9_9FLAO</name>
<keyword evidence="1" id="KW-0732">Signal</keyword>
<keyword evidence="3" id="KW-1185">Reference proteome</keyword>
<sequence length="298" mass="34811">MNKKLRFLGLLLCLIVANNLDAQHVKERVSVFELPVMYLSDMVSFHIISPEPIQYVDISTSNLIGDLPTENIARIKINQSDEDEFNIEDEDKKKHEKKSYKENEELGIITVVGQSFLVQYKILYKNKNTGATAIANIHIKAEDMQPLEFGKTYFSTKELKKFCTDIMMKKNRNPIRTERENKMEMSLNNVYVVEDYIFVDLSIKNRTNISYNIDAIKFSIDDKKVYKATNNQSVELKPIFTYNYQKDFKRNYRNIYVFKKFTYSSGKVLKIKVDENPISGRTIELNVKYKEVLNADTI</sequence>
<accession>A0A383U5I9</accession>
<dbReference type="Pfam" id="PF13595">
    <property type="entry name" value="DUF4138"/>
    <property type="match status" value="1"/>
</dbReference>
<organism evidence="2 3">
    <name type="scientific">Candidatus Ornithobacterium hominis</name>
    <dbReference type="NCBI Taxonomy" id="2497989"/>
    <lineage>
        <taxon>Bacteria</taxon>
        <taxon>Pseudomonadati</taxon>
        <taxon>Bacteroidota</taxon>
        <taxon>Flavobacteriia</taxon>
        <taxon>Flavobacteriales</taxon>
        <taxon>Weeksellaceae</taxon>
        <taxon>Ornithobacterium</taxon>
    </lineage>
</organism>
<feature type="signal peptide" evidence="1">
    <location>
        <begin position="1"/>
        <end position="22"/>
    </location>
</feature>
<evidence type="ECO:0000256" key="1">
    <source>
        <dbReference type="SAM" id="SignalP"/>
    </source>
</evidence>
<dbReference type="InterPro" id="IPR022298">
    <property type="entry name" value="Conjug_transposon_TraN"/>
</dbReference>
<dbReference type="RefSeq" id="WP_119059820.1">
    <property type="nucleotide sequence ID" value="NZ_UNSC01000008.1"/>
</dbReference>
<reference evidence="2 3" key="1">
    <citation type="submission" date="2018-09" db="EMBL/GenBank/DDBJ databases">
        <authorList>
            <consortium name="Pathogen Informatics"/>
        </authorList>
    </citation>
    <scope>NUCLEOTIDE SEQUENCE [LARGE SCALE GENOMIC DNA]</scope>
    <source>
        <strain evidence="2 3">OH-22767</strain>
    </source>
</reference>
<evidence type="ECO:0000313" key="3">
    <source>
        <dbReference type="Proteomes" id="UP000262142"/>
    </source>
</evidence>
<dbReference type="Proteomes" id="UP000262142">
    <property type="component" value="Unassembled WGS sequence"/>
</dbReference>
<protein>
    <submittedName>
        <fullName evidence="2">Bacteroides conjugative transposon TraN protein</fullName>
    </submittedName>
</protein>
<feature type="chain" id="PRO_5016797454" evidence="1">
    <location>
        <begin position="23"/>
        <end position="298"/>
    </location>
</feature>